<dbReference type="GO" id="GO:0005829">
    <property type="term" value="C:cytosol"/>
    <property type="evidence" value="ECO:0007669"/>
    <property type="project" value="TreeGrafter"/>
</dbReference>
<dbReference type="InterPro" id="IPR056809">
    <property type="entry name" value="HEAT_GCN1_fung"/>
</dbReference>
<proteinExistence type="inferred from homology"/>
<reference evidence="6" key="1">
    <citation type="submission" date="2020-04" db="EMBL/GenBank/DDBJ databases">
        <title>Analysis of mating type loci in Filobasidium floriforme.</title>
        <authorList>
            <person name="Nowrousian M."/>
        </authorList>
    </citation>
    <scope>NUCLEOTIDE SEQUENCE</scope>
    <source>
        <strain evidence="6">CBS 6242</strain>
    </source>
</reference>
<dbReference type="GO" id="GO:0034198">
    <property type="term" value="P:cellular response to amino acid starvation"/>
    <property type="evidence" value="ECO:0007669"/>
    <property type="project" value="TreeGrafter"/>
</dbReference>
<dbReference type="Pfam" id="PF24916">
    <property type="entry name" value="HEAT_GCN1_fung"/>
    <property type="match status" value="1"/>
</dbReference>
<evidence type="ECO:0000313" key="6">
    <source>
        <dbReference type="EMBL" id="KAG7528144.1"/>
    </source>
</evidence>
<dbReference type="Pfam" id="PF24987">
    <property type="entry name" value="HEAT_EF3_N"/>
    <property type="match status" value="1"/>
</dbReference>
<dbReference type="InterPro" id="IPR016024">
    <property type="entry name" value="ARM-type_fold"/>
</dbReference>
<dbReference type="SMART" id="SM01349">
    <property type="entry name" value="TOG"/>
    <property type="match status" value="2"/>
</dbReference>
<gene>
    <name evidence="6" type="ORF">FFLO_06383</name>
</gene>
<dbReference type="GO" id="GO:0006417">
    <property type="term" value="P:regulation of translation"/>
    <property type="evidence" value="ECO:0007669"/>
    <property type="project" value="TreeGrafter"/>
</dbReference>
<keyword evidence="2" id="KW-0677">Repeat</keyword>
<dbReference type="PANTHER" id="PTHR23346">
    <property type="entry name" value="TRANSLATIONAL ACTIVATOR GCN1-RELATED"/>
    <property type="match status" value="1"/>
</dbReference>
<dbReference type="GO" id="GO:0019887">
    <property type="term" value="F:protein kinase regulator activity"/>
    <property type="evidence" value="ECO:0007669"/>
    <property type="project" value="TreeGrafter"/>
</dbReference>
<feature type="region of interest" description="Disordered" evidence="4">
    <location>
        <begin position="2502"/>
        <end position="2521"/>
    </location>
</feature>
<dbReference type="PROSITE" id="PS50077">
    <property type="entry name" value="HEAT_REPEAT"/>
    <property type="match status" value="4"/>
</dbReference>
<keyword evidence="7" id="KW-1185">Reference proteome</keyword>
<dbReference type="Gene3D" id="1.25.10.10">
    <property type="entry name" value="Leucine-rich Repeat Variant"/>
    <property type="match status" value="7"/>
</dbReference>
<evidence type="ECO:0000259" key="5">
    <source>
        <dbReference type="SMART" id="SM01349"/>
    </source>
</evidence>
<sequence length="2521" mass="272763">MRAKSKVEEWMNSPGEATGSEDEEDDEARSDGSEDGGEGAAEELDLEVIDRKVFKSKTGDRINFLNKEIGISAEFAKSTEALDLISLLTDGLFRLSDDKSHLAIIRVLVKLAQKESEDESTEGKDRLWKVIIKTAHDELERASSPSRTVATHNLYPFMTLAHVAYDTLARSRPDFASEPIFKPLVISMAYALDGILTPREGKARMKDAMQKGAVIRTRRVLRGNYRLISETFEALHQALPKIGDRLLPMLGVTMGVAIRLKIAPKQKDADQELLRDKYARVCKGQMTKIFVERILNAKQPLPRRAYAAFDDLWTVLADSKVFLDTIVPAVDKMLTRSPETGLPVITHICDISAVDLSAQVPQKLVPGMISATKSAKAENRAAAVSFGISLAKRLDAQAQGKMMQETLALPISGKTTGPENRIALFEVAASIPANSSTSGLAASGLIPLLSKETNETAAEALCAALTRHLTFCTAQDVGQPDEKCLASLKKDVTSMKTVLRRQVLLTIADALWASDASAMWSTAGSKMAEAIIPGLETAFKSASTLLPTSATGALLEPYMAVALVGGPLARHLSSNAKVTSLQSTVSALMQVKPKPSFLLNDKIWRKVLTDETDPKLITRVKTWMLRAFEVAVDRNAEQKVDLAIRLAVTTPLVVTALEGAEHATRQSALLAIQKAIERHPKSFGDNLTDSINLWLDQQSDDERQIGDNEGHSSRSLQTRATTQMIAKLIKTRTESAGADAQGRSATDALLIACLLLFHHPYFGAAATQVWLDTAVTAGCDPAILAQNNMDQIMSMVRETLNSKDVNRARKQAALQALTTLVFVAPHHYVPAVVQEVTATMDPLKLAFIGEFEIGVWSTPEGELYVDVLSQKKEAVLNKNSKTYAQDKWDQEVRESIAKKKAGSSGGALSKQDQVLVNAQVAKETTTRAQISEVQREFLQGLEVFRALLDGRTEVFDNHLEQILAVVIASAVGPAAFLVGDAACGLYLDLSRVCQDIDANTARFAGVTLLRAQASQGLSSNYLIEDITDQCLRVLHSLHTSSQHGKIDAVTLVYVLPLLSLVIASSGLGDGEAKRESAPEQLTLVVEILANIVVSMNSLSYPRLAVARDLISLSERQPVQAKAAMAALARLGETIAETATAGEVQALINGILSRESYVRNGSLQALQPLDLTELIFPVEIFIGRFDNDEPNVALADSLWEENGLDVTSDYIEKLLPFLQHDVAVVRNGAAQAIAEATAQFPENVKHVLEALRSLYVEKARVLAPEFDKFGMVIPESLDRQDPSHIRVAVARSLQALSPLMAKAHVLALFDFLVIEEALGDRASEVRQALLAAGVAVVDAHGDKVVSELIARFEAYLAQPANANVEADFVKEGVIVLFGRLAKHLPPGDKRTPIIIDRLLLALETPSEIVQVAVADCLPPLVKVAADQTESFLDRLFETLTTGAKYAARRGAAYGLAGLVKGRGLSVLSENELLSRLQESTQDKKNYQARQGAVFAYETLTSTLGRAFEPYLISIIPSLLSLFGDAQPDVREATSDAAKVIMSKISGHCVKQILPLLLSGLDEKQWRTKKGSIELLGAMAFCAPKQLSYSLPTIIPQLTGVLTDSHAQVRTAANTSLKTFGEVLSNPEIKKLQPTLLKALADPTSKTATALTALLATSFEHYLDSPSLALVVPILDRGLKERSSETKRKSVLIVGNMASLTESRDFIPYLGQLLPLIQAVLVDPVPEARATAAKALGTLVERLGEENFPSLVTKLLQTLRSDTSGVDRQGAAQGLSEVLAGLGVGRMEGLLPDIINSASSPRPYVREGFISLLIYLPATFGQRFAPHLGRIIPPILGGLADESEYVREASMRAGKMIISNYASRAIELLLPELERGMLDPSWRIRQSSISLTGELLYKVTGISGKVEIEEDEAPAHHADTARKALVEALGQEGRDRVLAILYIVRQDDVGSVRQASIHIWKALVHNTPKTAREILPTLFKMMVDLMGSEINAQRDVASRTLTELCRKSGDRTIGDIIPMMRSAVANPMPRTREGACLALAELIDNTSSDHLEAHEDTVIDAVRAALIDEDSAVRIAAARAFDALQEAIGPKTIERTIPTLLEAMRTPGEKSETALMALKEVMSVRATTVFPTLLPTLTAQPITAFNARALAALVTVAGEALSKRLSSVLKPLVKSMENEKDDQIKTEVQTAIRALLSSIEDEEGMETLQMLLLGWAREGKPARKAQACQILATLCEVAEVDASEYRVDWVTQLVSLFNDPSDEVVLGAWTGLDALVKSIPKDELEDLVVPLRKGIENLSAPGEEVAGFSRSKGAQPIVPILLAGLLSGTEQQKEQAAFGIGELVQRTSEAAIKPYIIQLTGPLIRVISSGTLAAQIKGAILSTLTVLLQSVPQLVRPFHPQLTRTMIKSVTDTSSSSVRSKAAAGLGELMKHQPRVDPLVTELLTSAKQVDAEIAPAVVNALAVVTESAGKNMGAQVKEGLKELVEDADSTPGPYATAIRKLKQALSGETKPVQPESASYVEE</sequence>
<dbReference type="Pfam" id="PF13513">
    <property type="entry name" value="HEAT_EZ"/>
    <property type="match status" value="1"/>
</dbReference>
<organism evidence="6 7">
    <name type="scientific">Filobasidium floriforme</name>
    <dbReference type="NCBI Taxonomy" id="5210"/>
    <lineage>
        <taxon>Eukaryota</taxon>
        <taxon>Fungi</taxon>
        <taxon>Dikarya</taxon>
        <taxon>Basidiomycota</taxon>
        <taxon>Agaricomycotina</taxon>
        <taxon>Tremellomycetes</taxon>
        <taxon>Filobasidiales</taxon>
        <taxon>Filobasidiaceae</taxon>
        <taxon>Filobasidium</taxon>
    </lineage>
</organism>
<feature type="region of interest" description="Disordered" evidence="4">
    <location>
        <begin position="1"/>
        <end position="42"/>
    </location>
</feature>
<dbReference type="InterPro" id="IPR057546">
    <property type="entry name" value="HEAT_GCN1"/>
</dbReference>
<protein>
    <recommendedName>
        <fullName evidence="5">TOG domain-containing protein</fullName>
    </recommendedName>
</protein>
<feature type="repeat" description="HEAT" evidence="3">
    <location>
        <begin position="1592"/>
        <end position="1630"/>
    </location>
</feature>
<name>A0A8K0JF07_9TREE</name>
<evidence type="ECO:0000313" key="7">
    <source>
        <dbReference type="Proteomes" id="UP000812966"/>
    </source>
</evidence>
<dbReference type="Pfam" id="PF23271">
    <property type="entry name" value="HEAT_GCN1"/>
    <property type="match status" value="1"/>
</dbReference>
<feature type="domain" description="TOG" evidence="5">
    <location>
        <begin position="1415"/>
        <end position="1651"/>
    </location>
</feature>
<dbReference type="InterPro" id="IPR034085">
    <property type="entry name" value="TOG"/>
</dbReference>
<dbReference type="InterPro" id="IPR056810">
    <property type="entry name" value="GNC1-like_N"/>
</dbReference>
<dbReference type="Pfam" id="PF24984">
    <property type="entry name" value="HEAT_EF3_GNC1"/>
    <property type="match status" value="1"/>
</dbReference>
<dbReference type="PANTHER" id="PTHR23346:SF7">
    <property type="entry name" value="STALLED RIBOSOME SENSOR GCN1"/>
    <property type="match status" value="1"/>
</dbReference>
<comment type="similarity">
    <text evidence="1">Belongs to the GCN1 family.</text>
</comment>
<dbReference type="Proteomes" id="UP000812966">
    <property type="component" value="Unassembled WGS sequence"/>
</dbReference>
<dbReference type="InterPro" id="IPR022716">
    <property type="entry name" value="Gcn1_N"/>
</dbReference>
<dbReference type="EMBL" id="JABELV010000203">
    <property type="protein sequence ID" value="KAG7528144.1"/>
    <property type="molecule type" value="Genomic_DNA"/>
</dbReference>
<evidence type="ECO:0000256" key="3">
    <source>
        <dbReference type="PROSITE-ProRule" id="PRU00103"/>
    </source>
</evidence>
<comment type="caution">
    <text evidence="6">The sequence shown here is derived from an EMBL/GenBank/DDBJ whole genome shotgun (WGS) entry which is preliminary data.</text>
</comment>
<dbReference type="Pfam" id="PF24993">
    <property type="entry name" value="GNC1_N"/>
    <property type="match status" value="1"/>
</dbReference>
<evidence type="ECO:0000256" key="4">
    <source>
        <dbReference type="SAM" id="MobiDB-lite"/>
    </source>
</evidence>
<dbReference type="InterPro" id="IPR011989">
    <property type="entry name" value="ARM-like"/>
</dbReference>
<feature type="repeat" description="HEAT" evidence="3">
    <location>
        <begin position="1513"/>
        <end position="1550"/>
    </location>
</feature>
<evidence type="ECO:0000256" key="1">
    <source>
        <dbReference type="ARBA" id="ARBA00007366"/>
    </source>
</evidence>
<accession>A0A8K0JF07</accession>
<feature type="compositionally biased region" description="Acidic residues" evidence="4">
    <location>
        <begin position="19"/>
        <end position="42"/>
    </location>
</feature>
<dbReference type="InterPro" id="IPR021133">
    <property type="entry name" value="HEAT_type_2"/>
</dbReference>
<feature type="domain" description="TOG" evidence="5">
    <location>
        <begin position="1733"/>
        <end position="1962"/>
    </location>
</feature>
<feature type="repeat" description="HEAT" evidence="3">
    <location>
        <begin position="2056"/>
        <end position="2094"/>
    </location>
</feature>
<dbReference type="Pfam" id="PF12074">
    <property type="entry name" value="Gcn1_N"/>
    <property type="match status" value="1"/>
</dbReference>
<evidence type="ECO:0000256" key="2">
    <source>
        <dbReference type="ARBA" id="ARBA00022737"/>
    </source>
</evidence>
<feature type="repeat" description="HEAT" evidence="3">
    <location>
        <begin position="1711"/>
        <end position="1749"/>
    </location>
</feature>
<dbReference type="SUPFAM" id="SSF48371">
    <property type="entry name" value="ARM repeat"/>
    <property type="match status" value="4"/>
</dbReference>